<sequence length="204" mass="21859">MRCCTERRRPSPGCRAKEPNRRGVVCRYPRFGLGVSKVSDECGQATVEAAFALPVLGLLLLLLLQPGLILYDRMVMEAAASEACRMLATKTDAAGPMDEAARAAVLHRLGAIPPVACFHVHDGDECSWAVELAGDEGSGYVSARIENQVRPLPLLGAAASLLGLVNEEGNLVVRVERTALAQPEWIDGADAGRIPALWIGGWFQ</sequence>
<evidence type="ECO:0000313" key="3">
    <source>
        <dbReference type="EMBL" id="NBI35503.1"/>
    </source>
</evidence>
<reference evidence="3" key="1">
    <citation type="submission" date="2018-08" db="EMBL/GenBank/DDBJ databases">
        <title>Murine metabolic-syndrome-specific gut microbial biobank.</title>
        <authorList>
            <person name="Liu C."/>
        </authorList>
    </citation>
    <scope>NUCLEOTIDE SEQUENCE [LARGE SCALE GENOMIC DNA]</scope>
    <source>
        <strain evidence="3">Z82</strain>
    </source>
</reference>
<dbReference type="AlphaFoldDB" id="A0A7C9NCB1"/>
<protein>
    <submittedName>
        <fullName evidence="3">Pilus assembly protein</fullName>
    </submittedName>
</protein>
<feature type="domain" description="TadE-like" evidence="2">
    <location>
        <begin position="43"/>
        <end position="85"/>
    </location>
</feature>
<name>A0A7C9NCB1_9BACT</name>
<dbReference type="Pfam" id="PF07811">
    <property type="entry name" value="TadE"/>
    <property type="match status" value="1"/>
</dbReference>
<organism evidence="3">
    <name type="scientific">Muribaculaceae bacterium Z82</name>
    <dbReference type="NCBI Taxonomy" id="2304548"/>
    <lineage>
        <taxon>Bacteria</taxon>
        <taxon>Pseudomonadati</taxon>
        <taxon>Bacteroidota</taxon>
        <taxon>Bacteroidia</taxon>
        <taxon>Bacteroidales</taxon>
        <taxon>Muribaculaceae</taxon>
    </lineage>
</organism>
<proteinExistence type="predicted"/>
<feature type="transmembrane region" description="Helical" evidence="1">
    <location>
        <begin position="49"/>
        <end position="71"/>
    </location>
</feature>
<dbReference type="EMBL" id="QWKH01000138">
    <property type="protein sequence ID" value="NBI35503.1"/>
    <property type="molecule type" value="Genomic_DNA"/>
</dbReference>
<accession>A0A7C9NCB1</accession>
<comment type="caution">
    <text evidence="3">The sequence shown here is derived from an EMBL/GenBank/DDBJ whole genome shotgun (WGS) entry which is preliminary data.</text>
</comment>
<keyword evidence="1" id="KW-1133">Transmembrane helix</keyword>
<evidence type="ECO:0000259" key="2">
    <source>
        <dbReference type="Pfam" id="PF07811"/>
    </source>
</evidence>
<gene>
    <name evidence="3" type="ORF">D1639_10790</name>
</gene>
<keyword evidence="1" id="KW-0812">Transmembrane</keyword>
<evidence type="ECO:0000256" key="1">
    <source>
        <dbReference type="SAM" id="Phobius"/>
    </source>
</evidence>
<keyword evidence="1" id="KW-0472">Membrane</keyword>
<dbReference type="InterPro" id="IPR012495">
    <property type="entry name" value="TadE-like_dom"/>
</dbReference>